<sequence>MRTWGNDPAGSDCMLVGAYRSDGEVGRILREALPPYLVVHDPAPHITELLNLEIVRDEVGQGGVLDRLLDLLLIATLRKWLGRRARAIRGCPPAEIRRCTVQSS</sequence>
<dbReference type="AlphaFoldDB" id="A0AAE3ZGQ2"/>
<dbReference type="InterPro" id="IPR032783">
    <property type="entry name" value="AraC_lig"/>
</dbReference>
<organism evidence="3 4">
    <name type="scientific">Haloactinomyces albus</name>
    <dbReference type="NCBI Taxonomy" id="1352928"/>
    <lineage>
        <taxon>Bacteria</taxon>
        <taxon>Bacillati</taxon>
        <taxon>Actinomycetota</taxon>
        <taxon>Actinomycetes</taxon>
        <taxon>Actinopolysporales</taxon>
        <taxon>Actinopolysporaceae</taxon>
        <taxon>Haloactinomyces</taxon>
    </lineage>
</organism>
<evidence type="ECO:0000256" key="1">
    <source>
        <dbReference type="ARBA" id="ARBA00023125"/>
    </source>
</evidence>
<dbReference type="GO" id="GO:0003677">
    <property type="term" value="F:DNA binding"/>
    <property type="evidence" value="ECO:0007669"/>
    <property type="project" value="UniProtKB-KW"/>
</dbReference>
<proteinExistence type="predicted"/>
<reference evidence="3" key="1">
    <citation type="submission" date="2023-07" db="EMBL/GenBank/DDBJ databases">
        <title>Sequencing the genomes of 1000 actinobacteria strains.</title>
        <authorList>
            <person name="Klenk H.-P."/>
        </authorList>
    </citation>
    <scope>NUCLEOTIDE SEQUENCE</scope>
    <source>
        <strain evidence="3">DSM 45977</strain>
    </source>
</reference>
<name>A0AAE3ZGQ2_9ACTN</name>
<keyword evidence="4" id="KW-1185">Reference proteome</keyword>
<dbReference type="Proteomes" id="UP001180845">
    <property type="component" value="Unassembled WGS sequence"/>
</dbReference>
<dbReference type="Pfam" id="PF12852">
    <property type="entry name" value="Cupin_6"/>
    <property type="match status" value="1"/>
</dbReference>
<keyword evidence="1" id="KW-0238">DNA-binding</keyword>
<accession>A0AAE3ZGQ2</accession>
<evidence type="ECO:0000313" key="3">
    <source>
        <dbReference type="EMBL" id="MDR7304608.1"/>
    </source>
</evidence>
<evidence type="ECO:0000259" key="2">
    <source>
        <dbReference type="Pfam" id="PF12852"/>
    </source>
</evidence>
<protein>
    <recommendedName>
        <fullName evidence="2">AraC-type transcription regulator ligand-binding domain-containing protein</fullName>
    </recommendedName>
</protein>
<feature type="domain" description="AraC-type transcription regulator ligand-binding" evidence="2">
    <location>
        <begin position="3"/>
        <end position="81"/>
    </location>
</feature>
<evidence type="ECO:0000313" key="4">
    <source>
        <dbReference type="Proteomes" id="UP001180845"/>
    </source>
</evidence>
<dbReference type="EMBL" id="JAVDXW010000002">
    <property type="protein sequence ID" value="MDR7304608.1"/>
    <property type="molecule type" value="Genomic_DNA"/>
</dbReference>
<gene>
    <name evidence="3" type="ORF">JOF55_004852</name>
</gene>
<comment type="caution">
    <text evidence="3">The sequence shown here is derived from an EMBL/GenBank/DDBJ whole genome shotgun (WGS) entry which is preliminary data.</text>
</comment>